<evidence type="ECO:0000256" key="2">
    <source>
        <dbReference type="SAM" id="SignalP"/>
    </source>
</evidence>
<protein>
    <submittedName>
        <fullName evidence="3">Uncharacterized protein</fullName>
    </submittedName>
</protein>
<dbReference type="Pfam" id="PF13414">
    <property type="entry name" value="TPR_11"/>
    <property type="match status" value="1"/>
</dbReference>
<dbReference type="InterPro" id="IPR011990">
    <property type="entry name" value="TPR-like_helical_dom_sf"/>
</dbReference>
<dbReference type="Gene3D" id="1.25.40.10">
    <property type="entry name" value="Tetratricopeptide repeat domain"/>
    <property type="match status" value="1"/>
</dbReference>
<dbReference type="SUPFAM" id="SSF48452">
    <property type="entry name" value="TPR-like"/>
    <property type="match status" value="1"/>
</dbReference>
<organism evidence="3 4">
    <name type="scientific">Rheinheimera nanhaiensis E407-8</name>
    <dbReference type="NCBI Taxonomy" id="562729"/>
    <lineage>
        <taxon>Bacteria</taxon>
        <taxon>Pseudomonadati</taxon>
        <taxon>Pseudomonadota</taxon>
        <taxon>Gammaproteobacteria</taxon>
        <taxon>Chromatiales</taxon>
        <taxon>Chromatiaceae</taxon>
        <taxon>Rheinheimera</taxon>
    </lineage>
</organism>
<dbReference type="InterPro" id="IPR019734">
    <property type="entry name" value="TPR_rpt"/>
</dbReference>
<evidence type="ECO:0000313" key="3">
    <source>
        <dbReference type="EMBL" id="GAB60712.1"/>
    </source>
</evidence>
<accession>I1E334</accession>
<keyword evidence="2" id="KW-0732">Signal</keyword>
<dbReference type="SMART" id="SM00028">
    <property type="entry name" value="TPR"/>
    <property type="match status" value="2"/>
</dbReference>
<feature type="signal peptide" evidence="2">
    <location>
        <begin position="1"/>
        <end position="20"/>
    </location>
</feature>
<dbReference type="OrthoDB" id="8525350at2"/>
<evidence type="ECO:0000256" key="1">
    <source>
        <dbReference type="PROSITE-ProRule" id="PRU00339"/>
    </source>
</evidence>
<dbReference type="AlphaFoldDB" id="I1E334"/>
<gene>
    <name evidence="3" type="ORF">RNAN_3738</name>
</gene>
<feature type="repeat" description="TPR" evidence="1">
    <location>
        <begin position="134"/>
        <end position="167"/>
    </location>
</feature>
<keyword evidence="1" id="KW-0802">TPR repeat</keyword>
<proteinExistence type="predicted"/>
<dbReference type="RefSeq" id="WP_008224518.1">
    <property type="nucleotide sequence ID" value="NZ_BAFK01000039.1"/>
</dbReference>
<dbReference type="STRING" id="562729.RNAN_3738"/>
<comment type="caution">
    <text evidence="3">The sequence shown here is derived from an EMBL/GenBank/DDBJ whole genome shotgun (WGS) entry which is preliminary data.</text>
</comment>
<keyword evidence="4" id="KW-1185">Reference proteome</keyword>
<evidence type="ECO:0000313" key="4">
    <source>
        <dbReference type="Proteomes" id="UP000004374"/>
    </source>
</evidence>
<reference evidence="3 4" key="1">
    <citation type="journal article" date="2012" name="J. Bacteriol.">
        <title>Genome Sequence of the Protease-Producing Bacterium Rheinheimera nanhaiensis E407-8T, Isolated from Deep-Sea Sediment of the South China Sea.</title>
        <authorList>
            <person name="Zhang X.-Y."/>
            <person name="Zhang Y.-J."/>
            <person name="Qin Q.-L."/>
            <person name="Xie B.-B."/>
            <person name="Chen X.-L."/>
            <person name="Zhou B.-C."/>
            <person name="Zhang Y.-Z."/>
        </authorList>
    </citation>
    <scope>NUCLEOTIDE SEQUENCE [LARGE SCALE GENOMIC DNA]</scope>
    <source>
        <strain evidence="3 4">E407-8</strain>
    </source>
</reference>
<dbReference type="PROSITE" id="PS50005">
    <property type="entry name" value="TPR"/>
    <property type="match status" value="1"/>
</dbReference>
<feature type="chain" id="PRO_5003639720" evidence="2">
    <location>
        <begin position="21"/>
        <end position="231"/>
    </location>
</feature>
<dbReference type="Proteomes" id="UP000004374">
    <property type="component" value="Unassembled WGS sequence"/>
</dbReference>
<dbReference type="EMBL" id="BAFK01000039">
    <property type="protein sequence ID" value="GAB60712.1"/>
    <property type="molecule type" value="Genomic_DNA"/>
</dbReference>
<sequence length="231" mass="25575">MIRLLAFISLSLLGASLPLAAEPNDCEPLKLSKKGPPFDYNDPSELARERLNLAEGAHFTQSVRSGTAGNAGSLIGDLDFVLRVFPNHPYALSVMADVQQRPGFTRQHPLRKDKYYPTLNCYFQRALQVAPNDAAVYLVMAIHQHKLKRFEQAKGHYQKAITLKPDAAEAHYNFGLLLVSTGELEQALKHAHTAYNLGYPLPGLKEKLRSRGVWREPVAPAPEQPLADAGL</sequence>
<name>I1E334_9GAMM</name>